<dbReference type="Gene3D" id="2.40.160.210">
    <property type="entry name" value="Acyl-CoA thioesterase, double hotdog domain"/>
    <property type="match status" value="1"/>
</dbReference>
<dbReference type="InterPro" id="IPR049450">
    <property type="entry name" value="ACOT8-like_C"/>
</dbReference>
<dbReference type="KEGG" id="cfk:CFRA_09055"/>
<dbReference type="Pfam" id="PF13622">
    <property type="entry name" value="4HBT_3"/>
    <property type="match status" value="1"/>
</dbReference>
<protein>
    <submittedName>
        <fullName evidence="3">Thioesterase</fullName>
    </submittedName>
</protein>
<dbReference type="Pfam" id="PF20789">
    <property type="entry name" value="4HBT_3C"/>
    <property type="match status" value="1"/>
</dbReference>
<reference evidence="3 4" key="1">
    <citation type="submission" date="2014-08" db="EMBL/GenBank/DDBJ databases">
        <title>Complete genome sequence of Corynebacterium frankenforstense ST18(T) (=DSM 45800(T)), isolated from raw cow milk.</title>
        <authorList>
            <person name="Ruckert C."/>
            <person name="Albersmeier A."/>
            <person name="Winkler A."/>
            <person name="Lipski A."/>
            <person name="Kalinowski J."/>
        </authorList>
    </citation>
    <scope>NUCLEOTIDE SEQUENCE [LARGE SCALE GENOMIC DNA]</scope>
    <source>
        <strain evidence="3 4">ST18</strain>
    </source>
</reference>
<evidence type="ECO:0000259" key="2">
    <source>
        <dbReference type="Pfam" id="PF20789"/>
    </source>
</evidence>
<evidence type="ECO:0000313" key="3">
    <source>
        <dbReference type="EMBL" id="APT89373.1"/>
    </source>
</evidence>
<feature type="domain" description="Acyl-CoA thioesterase-like N-terminal HotDog" evidence="1">
    <location>
        <begin position="30"/>
        <end position="105"/>
    </location>
</feature>
<dbReference type="STRING" id="1437875.CFRA_09055"/>
<proteinExistence type="predicted"/>
<dbReference type="OrthoDB" id="1413770at2"/>
<evidence type="ECO:0000313" key="4">
    <source>
        <dbReference type="Proteomes" id="UP000185434"/>
    </source>
</evidence>
<name>A0A1L7CU28_9CORY</name>
<sequence>MADESFFVRTGAHTFEPTAHAGGAWSDEDHHFAPLAGLLVHEMENAQRAGAPGQLARVSFDILGRLPFTGFEVAVEVVRPGRTIELVQATMTSGDRPVLTARAWYLAAFDSSAGAGVEEAPIEPPHAGEERDMTATWPGGFIAQIVSRQVSTPRPGASTTWITSPNTLVAGEDSHDVAEFIARVDAANGVAPRGEPGEWAFPNVDLTVHLFRRPDPQWTGLDTTVSWGPDGVGLTSSVLHDVHGPVGRANQCLTVRRA</sequence>
<gene>
    <name evidence="3" type="ORF">CFRA_09055</name>
</gene>
<dbReference type="Proteomes" id="UP000185434">
    <property type="component" value="Chromosome"/>
</dbReference>
<dbReference type="RefSeq" id="WP_075664364.1">
    <property type="nucleotide sequence ID" value="NZ_CP009247.1"/>
</dbReference>
<dbReference type="EMBL" id="CP009247">
    <property type="protein sequence ID" value="APT89373.1"/>
    <property type="molecule type" value="Genomic_DNA"/>
</dbReference>
<organism evidence="3 4">
    <name type="scientific">Corynebacterium frankenforstense DSM 45800</name>
    <dbReference type="NCBI Taxonomy" id="1437875"/>
    <lineage>
        <taxon>Bacteria</taxon>
        <taxon>Bacillati</taxon>
        <taxon>Actinomycetota</taxon>
        <taxon>Actinomycetes</taxon>
        <taxon>Mycobacteriales</taxon>
        <taxon>Corynebacteriaceae</taxon>
        <taxon>Corynebacterium</taxon>
    </lineage>
</organism>
<evidence type="ECO:0000259" key="1">
    <source>
        <dbReference type="Pfam" id="PF13622"/>
    </source>
</evidence>
<dbReference type="InterPro" id="IPR049449">
    <property type="entry name" value="TesB_ACOT8-like_N"/>
</dbReference>
<dbReference type="AlphaFoldDB" id="A0A1L7CU28"/>
<feature type="domain" description="Acyl-CoA thioesterase-like C-terminal" evidence="2">
    <location>
        <begin position="149"/>
        <end position="254"/>
    </location>
</feature>
<dbReference type="InterPro" id="IPR042171">
    <property type="entry name" value="Acyl-CoA_hotdog"/>
</dbReference>
<accession>A0A1L7CU28</accession>
<keyword evidence="4" id="KW-1185">Reference proteome</keyword>